<proteinExistence type="predicted"/>
<gene>
    <name evidence="1" type="primary">OSJNBb0005C03.27</name>
</gene>
<dbReference type="AlphaFoldDB" id="Q6YXD8"/>
<accession>Q6YXD8</accession>
<sequence>MPGWRGYREETVDKFGELLIERGMALQNRVLYHGRWSRGGEGELEHARDGAIGNRVGCRVVNFVLVRKFRIFDAPKF</sequence>
<reference evidence="2" key="2">
    <citation type="journal article" date="2008" name="Nucleic Acids Res.">
        <title>The rice annotation project database (RAP-DB): 2008 update.</title>
        <authorList>
            <consortium name="The rice annotation project (RAP)"/>
        </authorList>
    </citation>
    <scope>GENOME REANNOTATION</scope>
    <source>
        <strain evidence="2">cv. Nipponbare</strain>
    </source>
</reference>
<dbReference type="EMBL" id="AP005697">
    <property type="protein sequence ID" value="BAC99856.1"/>
    <property type="molecule type" value="Genomic_DNA"/>
</dbReference>
<evidence type="ECO:0000313" key="1">
    <source>
        <dbReference type="EMBL" id="BAC99856.1"/>
    </source>
</evidence>
<protein>
    <submittedName>
        <fullName evidence="1">Uncharacterized protein</fullName>
    </submittedName>
</protein>
<dbReference type="Proteomes" id="UP000000763">
    <property type="component" value="Chromosome 8"/>
</dbReference>
<name>Q6YXD8_ORYSJ</name>
<reference evidence="2" key="1">
    <citation type="journal article" date="2005" name="Nature">
        <title>The map-based sequence of the rice genome.</title>
        <authorList>
            <consortium name="International rice genome sequencing project (IRGSP)"/>
            <person name="Matsumoto T."/>
            <person name="Wu J."/>
            <person name="Kanamori H."/>
            <person name="Katayose Y."/>
            <person name="Fujisawa M."/>
            <person name="Namiki N."/>
            <person name="Mizuno H."/>
            <person name="Yamamoto K."/>
            <person name="Antonio B.A."/>
            <person name="Baba T."/>
            <person name="Sakata K."/>
            <person name="Nagamura Y."/>
            <person name="Aoki H."/>
            <person name="Arikawa K."/>
            <person name="Arita K."/>
            <person name="Bito T."/>
            <person name="Chiden Y."/>
            <person name="Fujitsuka N."/>
            <person name="Fukunaka R."/>
            <person name="Hamada M."/>
            <person name="Harada C."/>
            <person name="Hayashi A."/>
            <person name="Hijishita S."/>
            <person name="Honda M."/>
            <person name="Hosokawa S."/>
            <person name="Ichikawa Y."/>
            <person name="Idonuma A."/>
            <person name="Iijima M."/>
            <person name="Ikeda M."/>
            <person name="Ikeno M."/>
            <person name="Ito K."/>
            <person name="Ito S."/>
            <person name="Ito T."/>
            <person name="Ito Y."/>
            <person name="Ito Y."/>
            <person name="Iwabuchi A."/>
            <person name="Kamiya K."/>
            <person name="Karasawa W."/>
            <person name="Kurita K."/>
            <person name="Katagiri S."/>
            <person name="Kikuta A."/>
            <person name="Kobayashi H."/>
            <person name="Kobayashi N."/>
            <person name="Machita K."/>
            <person name="Maehara T."/>
            <person name="Masukawa M."/>
            <person name="Mizubayashi T."/>
            <person name="Mukai Y."/>
            <person name="Nagasaki H."/>
            <person name="Nagata Y."/>
            <person name="Naito S."/>
            <person name="Nakashima M."/>
            <person name="Nakama Y."/>
            <person name="Nakamichi Y."/>
            <person name="Nakamura M."/>
            <person name="Meguro A."/>
            <person name="Negishi M."/>
            <person name="Ohta I."/>
            <person name="Ohta T."/>
            <person name="Okamoto M."/>
            <person name="Ono N."/>
            <person name="Saji S."/>
            <person name="Sakaguchi M."/>
            <person name="Sakai K."/>
            <person name="Shibata M."/>
            <person name="Shimokawa T."/>
            <person name="Song J."/>
            <person name="Takazaki Y."/>
            <person name="Terasawa K."/>
            <person name="Tsugane M."/>
            <person name="Tsuji K."/>
            <person name="Ueda S."/>
            <person name="Waki K."/>
            <person name="Yamagata H."/>
            <person name="Yamamoto M."/>
            <person name="Yamamoto S."/>
            <person name="Yamane H."/>
            <person name="Yoshiki S."/>
            <person name="Yoshihara R."/>
            <person name="Yukawa K."/>
            <person name="Zhong H."/>
            <person name="Yano M."/>
            <person name="Yuan Q."/>
            <person name="Ouyang S."/>
            <person name="Liu J."/>
            <person name="Jones K.M."/>
            <person name="Gansberger K."/>
            <person name="Moffat K."/>
            <person name="Hill J."/>
            <person name="Bera J."/>
            <person name="Fadrosh D."/>
            <person name="Jin S."/>
            <person name="Johri S."/>
            <person name="Kim M."/>
            <person name="Overton L."/>
            <person name="Reardon M."/>
            <person name="Tsitrin T."/>
            <person name="Vuong H."/>
            <person name="Weaver B."/>
            <person name="Ciecko A."/>
            <person name="Tallon L."/>
            <person name="Jackson J."/>
            <person name="Pai G."/>
            <person name="Aken S.V."/>
            <person name="Utterback T."/>
            <person name="Reidmuller S."/>
            <person name="Feldblyum T."/>
            <person name="Hsiao J."/>
            <person name="Zismann V."/>
            <person name="Iobst S."/>
            <person name="de Vazeille A.R."/>
            <person name="Buell C.R."/>
            <person name="Ying K."/>
            <person name="Li Y."/>
            <person name="Lu T."/>
            <person name="Huang Y."/>
            <person name="Zhao Q."/>
            <person name="Feng Q."/>
            <person name="Zhang L."/>
            <person name="Zhu J."/>
            <person name="Weng Q."/>
            <person name="Mu J."/>
            <person name="Lu Y."/>
            <person name="Fan D."/>
            <person name="Liu Y."/>
            <person name="Guan J."/>
            <person name="Zhang Y."/>
            <person name="Yu S."/>
            <person name="Liu X."/>
            <person name="Zhang Y."/>
            <person name="Hong G."/>
            <person name="Han B."/>
            <person name="Choisne N."/>
            <person name="Demange N."/>
            <person name="Orjeda G."/>
            <person name="Samain S."/>
            <person name="Cattolico L."/>
            <person name="Pelletier E."/>
            <person name="Couloux A."/>
            <person name="Segurens B."/>
            <person name="Wincker P."/>
            <person name="D'Hont A."/>
            <person name="Scarpelli C."/>
            <person name="Weissenbach J."/>
            <person name="Salanoubat M."/>
            <person name="Quetier F."/>
            <person name="Yu Y."/>
            <person name="Kim H.R."/>
            <person name="Rambo T."/>
            <person name="Currie J."/>
            <person name="Collura K."/>
            <person name="Luo M."/>
            <person name="Yang T."/>
            <person name="Ammiraju J.S.S."/>
            <person name="Engler F."/>
            <person name="Soderlund C."/>
            <person name="Wing R.A."/>
            <person name="Palmer L.E."/>
            <person name="de la Bastide M."/>
            <person name="Spiegel L."/>
            <person name="Nascimento L."/>
            <person name="Zutavern T."/>
            <person name="O'Shaughnessy A."/>
            <person name="Dike S."/>
            <person name="Dedhia N."/>
            <person name="Preston R."/>
            <person name="Balija V."/>
            <person name="McCombie W.R."/>
            <person name="Chow T."/>
            <person name="Chen H."/>
            <person name="Chung M."/>
            <person name="Chen C."/>
            <person name="Shaw J."/>
            <person name="Wu H."/>
            <person name="Hsiao K."/>
            <person name="Chao Y."/>
            <person name="Chu M."/>
            <person name="Cheng C."/>
            <person name="Hour A."/>
            <person name="Lee P."/>
            <person name="Lin S."/>
            <person name="Lin Y."/>
            <person name="Liou J."/>
            <person name="Liu S."/>
            <person name="Hsing Y."/>
            <person name="Raghuvanshi S."/>
            <person name="Mohanty A."/>
            <person name="Bharti A.K."/>
            <person name="Gaur A."/>
            <person name="Gupta V."/>
            <person name="Kumar D."/>
            <person name="Ravi V."/>
            <person name="Vij S."/>
            <person name="Kapur A."/>
            <person name="Khurana P."/>
            <person name="Khurana P."/>
            <person name="Khurana J.P."/>
            <person name="Tyagi A.K."/>
            <person name="Gaikwad K."/>
            <person name="Singh A."/>
            <person name="Dalal V."/>
            <person name="Srivastava S."/>
            <person name="Dixit A."/>
            <person name="Pal A.K."/>
            <person name="Ghazi I.A."/>
            <person name="Yadav M."/>
            <person name="Pandit A."/>
            <person name="Bhargava A."/>
            <person name="Sureshbabu K."/>
            <person name="Batra K."/>
            <person name="Sharma T.R."/>
            <person name="Mohapatra T."/>
            <person name="Singh N.K."/>
            <person name="Messing J."/>
            <person name="Nelson A.B."/>
            <person name="Fuks G."/>
            <person name="Kavchok S."/>
            <person name="Keizer G."/>
            <person name="Linton E."/>
            <person name="Llaca V."/>
            <person name="Song R."/>
            <person name="Tanyolac B."/>
            <person name="Young S."/>
            <person name="Ho-Il K."/>
            <person name="Hahn J.H."/>
            <person name="Sangsakoo G."/>
            <person name="Vanavichit A."/>
            <person name="de Mattos Luiz.A.T."/>
            <person name="Zimmer P.D."/>
            <person name="Malone G."/>
            <person name="Dellagostin O."/>
            <person name="de Oliveira A.C."/>
            <person name="Bevan M."/>
            <person name="Bancroft I."/>
            <person name="Minx P."/>
            <person name="Cordum H."/>
            <person name="Wilson R."/>
            <person name="Cheng Z."/>
            <person name="Jin W."/>
            <person name="Jiang J."/>
            <person name="Leong S.A."/>
            <person name="Iwama H."/>
            <person name="Gojobori T."/>
            <person name="Itoh T."/>
            <person name="Niimura Y."/>
            <person name="Fujii Y."/>
            <person name="Habara T."/>
            <person name="Sakai H."/>
            <person name="Sato Y."/>
            <person name="Wilson G."/>
            <person name="Kumar K."/>
            <person name="McCouch S."/>
            <person name="Juretic N."/>
            <person name="Hoen D."/>
            <person name="Wright S."/>
            <person name="Bruskiewich R."/>
            <person name="Bureau T."/>
            <person name="Miyao A."/>
            <person name="Hirochika H."/>
            <person name="Nishikawa T."/>
            <person name="Kadowaki K."/>
            <person name="Sugiura M."/>
            <person name="Burr B."/>
            <person name="Sasaki T."/>
        </authorList>
    </citation>
    <scope>NUCLEOTIDE SEQUENCE [LARGE SCALE GENOMIC DNA]</scope>
    <source>
        <strain evidence="2">cv. Nipponbare</strain>
    </source>
</reference>
<evidence type="ECO:0000313" key="2">
    <source>
        <dbReference type="Proteomes" id="UP000000763"/>
    </source>
</evidence>
<organism evidence="1 2">
    <name type="scientific">Oryza sativa subsp. japonica</name>
    <name type="common">Rice</name>
    <dbReference type="NCBI Taxonomy" id="39947"/>
    <lineage>
        <taxon>Eukaryota</taxon>
        <taxon>Viridiplantae</taxon>
        <taxon>Streptophyta</taxon>
        <taxon>Embryophyta</taxon>
        <taxon>Tracheophyta</taxon>
        <taxon>Spermatophyta</taxon>
        <taxon>Magnoliopsida</taxon>
        <taxon>Liliopsida</taxon>
        <taxon>Poales</taxon>
        <taxon>Poaceae</taxon>
        <taxon>BOP clade</taxon>
        <taxon>Oryzoideae</taxon>
        <taxon>Oryzeae</taxon>
        <taxon>Oryzinae</taxon>
        <taxon>Oryza</taxon>
        <taxon>Oryza sativa</taxon>
    </lineage>
</organism>